<dbReference type="EMBL" id="UEGW01000001">
    <property type="protein sequence ID" value="SRX96373.1"/>
    <property type="molecule type" value="Genomic_DNA"/>
</dbReference>
<comment type="similarity">
    <text evidence="6">Belongs to the LpqB lipoprotein family.</text>
</comment>
<evidence type="ECO:0000313" key="10">
    <source>
        <dbReference type="Proteomes" id="UP000252015"/>
    </source>
</evidence>
<feature type="domain" description="GerMN" evidence="8">
    <location>
        <begin position="197"/>
        <end position="295"/>
    </location>
</feature>
<dbReference type="InterPro" id="IPR019606">
    <property type="entry name" value="GerMN"/>
</dbReference>
<proteinExistence type="inferred from homology"/>
<organism evidence="9 10">
    <name type="scientific">Mycobacterium shimoidei</name>
    <dbReference type="NCBI Taxonomy" id="29313"/>
    <lineage>
        <taxon>Bacteria</taxon>
        <taxon>Bacillati</taxon>
        <taxon>Actinomycetota</taxon>
        <taxon>Actinomycetes</taxon>
        <taxon>Mycobacteriales</taxon>
        <taxon>Mycobacteriaceae</taxon>
        <taxon>Mycobacterium</taxon>
    </lineage>
</organism>
<dbReference type="Proteomes" id="UP000252015">
    <property type="component" value="Unassembled WGS sequence"/>
</dbReference>
<comment type="subcellular location">
    <subcellularLocation>
        <location evidence="6">Cell membrane</location>
        <topology evidence="6">Lipid-anchor</topology>
    </subcellularLocation>
</comment>
<evidence type="ECO:0000256" key="1">
    <source>
        <dbReference type="ARBA" id="ARBA00022475"/>
    </source>
</evidence>
<protein>
    <recommendedName>
        <fullName evidence="6">Lipoprotein LpqB</fullName>
    </recommendedName>
</protein>
<feature type="chain" id="PRO_5016953042" description="Lipoprotein LpqB" evidence="7">
    <location>
        <begin position="26"/>
        <end position="632"/>
    </location>
</feature>
<dbReference type="SMART" id="SM00909">
    <property type="entry name" value="Germane"/>
    <property type="match status" value="1"/>
</dbReference>
<reference evidence="9 10" key="1">
    <citation type="submission" date="2018-05" db="EMBL/GenBank/DDBJ databases">
        <authorList>
            <consortium name="IHU Genomes"/>
        </authorList>
    </citation>
    <scope>NUCLEOTIDE SEQUENCE [LARGE SCALE GENOMIC DNA]</scope>
    <source>
        <strain evidence="9 10">P7336</strain>
    </source>
</reference>
<dbReference type="HAMAP" id="MF_01373">
    <property type="entry name" value="LpqB_lipoprot"/>
    <property type="match status" value="1"/>
</dbReference>
<keyword evidence="3 6" id="KW-0472">Membrane</keyword>
<name>A0A375Z5F6_MYCSH</name>
<evidence type="ECO:0000256" key="7">
    <source>
        <dbReference type="SAM" id="SignalP"/>
    </source>
</evidence>
<evidence type="ECO:0000256" key="6">
    <source>
        <dbReference type="HAMAP-Rule" id="MF_01373"/>
    </source>
</evidence>
<gene>
    <name evidence="6" type="primary">lpqB</name>
    <name evidence="9" type="ORF">MSP7336_04651</name>
</gene>
<dbReference type="GO" id="GO:0005886">
    <property type="term" value="C:plasma membrane"/>
    <property type="evidence" value="ECO:0007669"/>
    <property type="project" value="UniProtKB-SubCell"/>
</dbReference>
<dbReference type="PROSITE" id="PS51257">
    <property type="entry name" value="PROKAR_LIPOPROTEIN"/>
    <property type="match status" value="1"/>
</dbReference>
<keyword evidence="1 6" id="KW-1003">Cell membrane</keyword>
<dbReference type="InterPro" id="IPR018910">
    <property type="entry name" value="LpqB_C"/>
</dbReference>
<sequence>MRRLAALLVGVATLLAGCAGGPSTSAPQAIGTVERPAPSTLPKPTPGMDPALLLREFLKATADPANRHLAARQFLTQKASNAWDDAGSALLIDHVVFVETRSTDRVSVSMQADILGSLSDMGVFETAEGKLPDPGPIELVKTSGGWRIDRLPNGVFLDWQQFQSTYKRHTLYFADPTGRTVVPDPRYVAVSDPDQLATELVSKLIAGPRPEIAKSVHNMLGPPLRLHGPVTRADGGKSGIGRGYNGARIDLERLTIADPHSRQLLAAQIIWTLARADIKGPYVIHADGAALDDRFAAGWNTSDVAATDPGVDQGAAAGGAREDIKGPYVIHADGAALDDRFAAGWNTSDVAATDPGVDQGAAAGVHALIGGGLVALDGQRSNPVPGAFGRPTNQTAAALSRTGHRVASVVTLRPGAPDAAASLWIGDLGGEAMQAADGHSLSRPTWSLDDAVWVVADGNIVLRTIQETASGQPARMPVDSAAVSSHFPGVIRELQLSRDGTRAAMVIEGQVIIASVEQTQAGQFALTYPRRLGFGLGSSVVSLSWRTGDDLTVSRTDAQHPVSYVNIDGVNSDAPSGNLQLPVSTIAANPSTVYVADPRGVLQLSGSGAEGPQGWLPVQPFMVAGAVPVLPG</sequence>
<dbReference type="InterPro" id="IPR059026">
    <property type="entry name" value="LpqB_N"/>
</dbReference>
<evidence type="ECO:0000256" key="5">
    <source>
        <dbReference type="ARBA" id="ARBA00023288"/>
    </source>
</evidence>
<dbReference type="InterPro" id="IPR023959">
    <property type="entry name" value="LpqB"/>
</dbReference>
<dbReference type="Pfam" id="PF10646">
    <property type="entry name" value="Germane"/>
    <property type="match status" value="1"/>
</dbReference>
<evidence type="ECO:0000256" key="4">
    <source>
        <dbReference type="ARBA" id="ARBA00023139"/>
    </source>
</evidence>
<dbReference type="RefSeq" id="WP_113964697.1">
    <property type="nucleotide sequence ID" value="NZ_UEGW01000001.1"/>
</dbReference>
<dbReference type="Pfam" id="PF25976">
    <property type="entry name" value="LpqB_N"/>
    <property type="match status" value="1"/>
</dbReference>
<keyword evidence="10" id="KW-1185">Reference proteome</keyword>
<evidence type="ECO:0000256" key="3">
    <source>
        <dbReference type="ARBA" id="ARBA00023136"/>
    </source>
</evidence>
<keyword evidence="2 6" id="KW-0732">Signal</keyword>
<evidence type="ECO:0000259" key="8">
    <source>
        <dbReference type="SMART" id="SM00909"/>
    </source>
</evidence>
<dbReference type="AlphaFoldDB" id="A0A375Z5F6"/>
<evidence type="ECO:0000256" key="2">
    <source>
        <dbReference type="ARBA" id="ARBA00022729"/>
    </source>
</evidence>
<dbReference type="Pfam" id="PF10647">
    <property type="entry name" value="Gmad1"/>
    <property type="match status" value="1"/>
</dbReference>
<accession>A0A375Z5F6</accession>
<feature type="signal peptide" evidence="7">
    <location>
        <begin position="1"/>
        <end position="25"/>
    </location>
</feature>
<evidence type="ECO:0000313" key="9">
    <source>
        <dbReference type="EMBL" id="SRX96373.1"/>
    </source>
</evidence>
<keyword evidence="4 6" id="KW-0564">Palmitate</keyword>
<keyword evidence="5 6" id="KW-0449">Lipoprotein</keyword>